<dbReference type="EMBL" id="NMVO01000014">
    <property type="protein sequence ID" value="OYO12803.1"/>
    <property type="molecule type" value="Genomic_DNA"/>
</dbReference>
<keyword evidence="2" id="KW-1185">Reference proteome</keyword>
<dbReference type="Proteomes" id="UP000215896">
    <property type="component" value="Unassembled WGS sequence"/>
</dbReference>
<evidence type="ECO:0000313" key="1">
    <source>
        <dbReference type="EMBL" id="OYO12803.1"/>
    </source>
</evidence>
<dbReference type="RefSeq" id="WP_094405888.1">
    <property type="nucleotide sequence ID" value="NZ_NMVM01000008.1"/>
</dbReference>
<name>A0A255GEQ8_9ACTN</name>
<gene>
    <name evidence="1" type="ORF">CGZ94_12955</name>
</gene>
<evidence type="ECO:0000313" key="2">
    <source>
        <dbReference type="Proteomes" id="UP000215896"/>
    </source>
</evidence>
<comment type="caution">
    <text evidence="1">The sequence shown here is derived from an EMBL/GenBank/DDBJ whole genome shotgun (WGS) entry which is preliminary data.</text>
</comment>
<protein>
    <submittedName>
        <fullName evidence="1">Uncharacterized protein</fullName>
    </submittedName>
</protein>
<dbReference type="AlphaFoldDB" id="A0A255GEQ8"/>
<reference evidence="1 2" key="1">
    <citation type="submission" date="2017-07" db="EMBL/GenBank/DDBJ databases">
        <title>Draft whole genome sequences of clinical Proprionibacteriaceae strains.</title>
        <authorList>
            <person name="Bernier A.-M."/>
            <person name="Bernard K."/>
            <person name="Domingo M.-C."/>
        </authorList>
    </citation>
    <scope>NUCLEOTIDE SEQUENCE [LARGE SCALE GENOMIC DNA]</scope>
    <source>
        <strain evidence="1 2">NML 030167</strain>
    </source>
</reference>
<sequence length="140" mass="15599">MTFEQLKENWNTRPITDSNLADVVDLFLALRDRHRNSLLLLITDDAGRPIPTPIMLNEVDWHIDPTQDRNFIEFLTMIADHGSGVLVGIGHPQPGVTLDDLRWRAALAKILPRIGLHPLGFFTGDMDTVVPIPDSADLAA</sequence>
<dbReference type="OrthoDB" id="3822678at2"/>
<proteinExistence type="predicted"/>
<organism evidence="1 2">
    <name type="scientific">Enemella evansiae</name>
    <dbReference type="NCBI Taxonomy" id="2016499"/>
    <lineage>
        <taxon>Bacteria</taxon>
        <taxon>Bacillati</taxon>
        <taxon>Actinomycetota</taxon>
        <taxon>Actinomycetes</taxon>
        <taxon>Propionibacteriales</taxon>
        <taxon>Propionibacteriaceae</taxon>
        <taxon>Enemella</taxon>
    </lineage>
</organism>
<accession>A0A4R6LWI3</accession>
<accession>A0A255GEQ8</accession>